<proteinExistence type="predicted"/>
<gene>
    <name evidence="1" type="ORF">IGX34_17945</name>
</gene>
<dbReference type="Proteomes" id="UP000651010">
    <property type="component" value="Unassembled WGS sequence"/>
</dbReference>
<protein>
    <submittedName>
        <fullName evidence="1">Uncharacterized protein</fullName>
    </submittedName>
</protein>
<evidence type="ECO:0000313" key="1">
    <source>
        <dbReference type="EMBL" id="MBE1162272.1"/>
    </source>
</evidence>
<name>A0ABR9GDZ4_9GAMM</name>
<evidence type="ECO:0000313" key="2">
    <source>
        <dbReference type="Proteomes" id="UP000651010"/>
    </source>
</evidence>
<dbReference type="RefSeq" id="WP_192557105.1">
    <property type="nucleotide sequence ID" value="NZ_JACZZA010000012.1"/>
</dbReference>
<accession>A0ABR9GDZ4</accession>
<reference evidence="1 2" key="1">
    <citation type="submission" date="2020-09" db="EMBL/GenBank/DDBJ databases">
        <title>Dyella sp. 7MK23 isolated from forest soil.</title>
        <authorList>
            <person name="Fu J."/>
        </authorList>
    </citation>
    <scope>NUCLEOTIDE SEQUENCE [LARGE SCALE GENOMIC DNA]</scope>
    <source>
        <strain evidence="1 2">7MK23</strain>
    </source>
</reference>
<keyword evidence="2" id="KW-1185">Reference proteome</keyword>
<comment type="caution">
    <text evidence="1">The sequence shown here is derived from an EMBL/GenBank/DDBJ whole genome shotgun (WGS) entry which is preliminary data.</text>
</comment>
<sequence length="53" mass="5725">MKQAMRAGAGILPHKSAEAQIKLLLDISKKNALKHGDAVCGRVVGMPPRPEKY</sequence>
<dbReference type="EMBL" id="JACZZA010000012">
    <property type="protein sequence ID" value="MBE1162272.1"/>
    <property type="molecule type" value="Genomic_DNA"/>
</dbReference>
<organism evidence="1 2">
    <name type="scientific">Dyella acidiphila</name>
    <dbReference type="NCBI Taxonomy" id="2775866"/>
    <lineage>
        <taxon>Bacteria</taxon>
        <taxon>Pseudomonadati</taxon>
        <taxon>Pseudomonadota</taxon>
        <taxon>Gammaproteobacteria</taxon>
        <taxon>Lysobacterales</taxon>
        <taxon>Rhodanobacteraceae</taxon>
        <taxon>Dyella</taxon>
    </lineage>
</organism>